<proteinExistence type="inferred from homology"/>
<evidence type="ECO:0000313" key="7">
    <source>
        <dbReference type="Proteomes" id="UP000305095"/>
    </source>
</evidence>
<evidence type="ECO:0000259" key="5">
    <source>
        <dbReference type="Pfam" id="PF13458"/>
    </source>
</evidence>
<keyword evidence="3" id="KW-0029">Amino-acid transport</keyword>
<comment type="caution">
    <text evidence="6">The sequence shown here is derived from an EMBL/GenBank/DDBJ whole genome shotgun (WGS) entry which is preliminary data.</text>
</comment>
<dbReference type="CDD" id="cd06327">
    <property type="entry name" value="PBP1_SBP-like"/>
    <property type="match status" value="1"/>
</dbReference>
<feature type="domain" description="Leucine-binding protein" evidence="5">
    <location>
        <begin position="27"/>
        <end position="363"/>
    </location>
</feature>
<dbReference type="Pfam" id="PF13458">
    <property type="entry name" value="Peripla_BP_6"/>
    <property type="match status" value="1"/>
</dbReference>
<evidence type="ECO:0000256" key="1">
    <source>
        <dbReference type="ARBA" id="ARBA00010062"/>
    </source>
</evidence>
<dbReference type="AlphaFoldDB" id="A0A4U6S3H9"/>
<dbReference type="Gene3D" id="3.40.50.2300">
    <property type="match status" value="2"/>
</dbReference>
<keyword evidence="3" id="KW-0813">Transport</keyword>
<dbReference type="InterPro" id="IPR051010">
    <property type="entry name" value="BCAA_transport"/>
</dbReference>
<evidence type="ECO:0000256" key="3">
    <source>
        <dbReference type="ARBA" id="ARBA00022970"/>
    </source>
</evidence>
<feature type="signal peptide" evidence="4">
    <location>
        <begin position="1"/>
        <end position="20"/>
    </location>
</feature>
<dbReference type="RefSeq" id="WP_137477472.1">
    <property type="nucleotide sequence ID" value="NZ_SZZP01000004.1"/>
</dbReference>
<dbReference type="PANTHER" id="PTHR30483">
    <property type="entry name" value="LEUCINE-SPECIFIC-BINDING PROTEIN"/>
    <property type="match status" value="1"/>
</dbReference>
<dbReference type="InterPro" id="IPR028081">
    <property type="entry name" value="Leu-bd"/>
</dbReference>
<evidence type="ECO:0000256" key="2">
    <source>
        <dbReference type="ARBA" id="ARBA00022729"/>
    </source>
</evidence>
<feature type="chain" id="PRO_5020213761" evidence="4">
    <location>
        <begin position="21"/>
        <end position="405"/>
    </location>
</feature>
<keyword evidence="2 4" id="KW-0732">Signal</keyword>
<evidence type="ECO:0000256" key="4">
    <source>
        <dbReference type="SAM" id="SignalP"/>
    </source>
</evidence>
<accession>A0A4U6S3H9</accession>
<reference evidence="6 7" key="1">
    <citation type="submission" date="2019-05" db="EMBL/GenBank/DDBJ databases">
        <title>Draft Genome of Bradyrhizobium elkanii strain SEMIA 938, Used in Commercial Inoculants for Lupinus spp. in Brazil.</title>
        <authorList>
            <person name="Hungria M."/>
            <person name="Delamuta J.R.M."/>
            <person name="Ribeiro R.A."/>
            <person name="Nogueira M.A."/>
        </authorList>
    </citation>
    <scope>NUCLEOTIDE SEQUENCE [LARGE SCALE GENOMIC DNA]</scope>
    <source>
        <strain evidence="6 7">Semia 938</strain>
    </source>
</reference>
<organism evidence="6 7">
    <name type="scientific">Bradyrhizobium elkanii</name>
    <dbReference type="NCBI Taxonomy" id="29448"/>
    <lineage>
        <taxon>Bacteria</taxon>
        <taxon>Pseudomonadati</taxon>
        <taxon>Pseudomonadota</taxon>
        <taxon>Alphaproteobacteria</taxon>
        <taxon>Hyphomicrobiales</taxon>
        <taxon>Nitrobacteraceae</taxon>
        <taxon>Bradyrhizobium</taxon>
    </lineage>
</organism>
<dbReference type="PANTHER" id="PTHR30483:SF6">
    <property type="entry name" value="PERIPLASMIC BINDING PROTEIN OF ABC TRANSPORTER FOR NATURAL AMINO ACIDS"/>
    <property type="match status" value="1"/>
</dbReference>
<dbReference type="SUPFAM" id="SSF53822">
    <property type="entry name" value="Periplasmic binding protein-like I"/>
    <property type="match status" value="1"/>
</dbReference>
<dbReference type="GO" id="GO:0006865">
    <property type="term" value="P:amino acid transport"/>
    <property type="evidence" value="ECO:0007669"/>
    <property type="project" value="UniProtKB-KW"/>
</dbReference>
<name>A0A4U6S3H9_BRAEL</name>
<sequence length="405" mass="43359">MRYLVGKLLLACSISLFAGAAWSDEPPLKIGVLEDMSGPYADLSGQGSLAAARLAVEDFGPVLGRKVEIVSADHMNKADAGVAIAKRWIEADGVEMITGLSNTAVALAVRNVAAANGKIDIVTSAGSADLSGKACTATSFHWVYDSYGLAKTVGMATIRSGADTFYQVLVDYAFAAAMARDGSRFAEEAGGKPVGTVRVPLNTADYSSFILQAQSSKAKAILLALAGADFVNFVKQAHEFGIVESGQKLASFITFMNDIYALGLKTGQGLLSSEAFYWDLDDKTRAFSKRFFAVTKKMPNSMQAGVYSAVTHYLKTVQAAGTTDARKVVAKMRELPVNDFMTDSGKVREDGRLPRPMYLFQAKSPKESTGDWDILKPIQKLSADDATRPLAESECPLIKEAQAKK</sequence>
<protein>
    <submittedName>
        <fullName evidence="6">ABC transporter substrate-binding protein</fullName>
    </submittedName>
</protein>
<gene>
    <name evidence="6" type="ORF">FDV58_06910</name>
</gene>
<dbReference type="InterPro" id="IPR028082">
    <property type="entry name" value="Peripla_BP_I"/>
</dbReference>
<dbReference type="EMBL" id="SZZP01000004">
    <property type="protein sequence ID" value="TKV82224.1"/>
    <property type="molecule type" value="Genomic_DNA"/>
</dbReference>
<evidence type="ECO:0000313" key="6">
    <source>
        <dbReference type="EMBL" id="TKV82224.1"/>
    </source>
</evidence>
<dbReference type="Proteomes" id="UP000305095">
    <property type="component" value="Unassembled WGS sequence"/>
</dbReference>
<comment type="similarity">
    <text evidence="1">Belongs to the leucine-binding protein family.</text>
</comment>